<keyword evidence="4" id="KW-1185">Reference proteome</keyword>
<accession>A0A841P264</accession>
<proteinExistence type="predicted"/>
<dbReference type="AlphaFoldDB" id="A0A841P264"/>
<reference evidence="3 4" key="1">
    <citation type="submission" date="2020-08" db="EMBL/GenBank/DDBJ databases">
        <title>Genomic Encyclopedia of Type Strains, Phase IV (KMG-IV): sequencing the most valuable type-strain genomes for metagenomic binning, comparative biology and taxonomic classification.</title>
        <authorList>
            <person name="Goeker M."/>
        </authorList>
    </citation>
    <scope>NUCLEOTIDE SEQUENCE [LARGE SCALE GENOMIC DNA]</scope>
    <source>
        <strain evidence="3 4">DSM 100039</strain>
    </source>
</reference>
<keyword evidence="2" id="KW-0732">Signal</keyword>
<protein>
    <submittedName>
        <fullName evidence="3">Uncharacterized protein</fullName>
    </submittedName>
</protein>
<feature type="region of interest" description="Disordered" evidence="1">
    <location>
        <begin position="102"/>
        <end position="144"/>
    </location>
</feature>
<dbReference type="EMBL" id="JACHEF010000002">
    <property type="protein sequence ID" value="MBB6409246.1"/>
    <property type="molecule type" value="Genomic_DNA"/>
</dbReference>
<evidence type="ECO:0000256" key="1">
    <source>
        <dbReference type="SAM" id="MobiDB-lite"/>
    </source>
</evidence>
<feature type="signal peptide" evidence="2">
    <location>
        <begin position="1"/>
        <end position="22"/>
    </location>
</feature>
<feature type="chain" id="PRO_5032462211" evidence="2">
    <location>
        <begin position="23"/>
        <end position="144"/>
    </location>
</feature>
<name>A0A841P264_9HYPH</name>
<sequence length="144" mass="15211">MKSAIVYASLGLVLFVSIGASAPPPPDIRPVRTVVAAASAEGEPISLTGHVRARTEENLAFRIDGRVISRKAVVGQVVQPGDIVPALYVAWFRISEPRPAEVAAAASRHHDPGGPMTLTRSSPGDSFSTAPNVRDQLKTPRTLP</sequence>
<dbReference type="Proteomes" id="UP000556329">
    <property type="component" value="Unassembled WGS sequence"/>
</dbReference>
<dbReference type="RefSeq" id="WP_184872335.1">
    <property type="nucleotide sequence ID" value="NZ_JACHEF010000002.1"/>
</dbReference>
<evidence type="ECO:0000313" key="4">
    <source>
        <dbReference type="Proteomes" id="UP000556329"/>
    </source>
</evidence>
<evidence type="ECO:0000256" key="2">
    <source>
        <dbReference type="SAM" id="SignalP"/>
    </source>
</evidence>
<feature type="compositionally biased region" description="Polar residues" evidence="1">
    <location>
        <begin position="118"/>
        <end position="131"/>
    </location>
</feature>
<evidence type="ECO:0000313" key="3">
    <source>
        <dbReference type="EMBL" id="MBB6409246.1"/>
    </source>
</evidence>
<gene>
    <name evidence="3" type="ORF">HNQ71_001911</name>
</gene>
<comment type="caution">
    <text evidence="3">The sequence shown here is derived from an EMBL/GenBank/DDBJ whole genome shotgun (WGS) entry which is preliminary data.</text>
</comment>
<organism evidence="3 4">
    <name type="scientific">Mesorhizobium sangaii</name>
    <dbReference type="NCBI Taxonomy" id="505389"/>
    <lineage>
        <taxon>Bacteria</taxon>
        <taxon>Pseudomonadati</taxon>
        <taxon>Pseudomonadota</taxon>
        <taxon>Alphaproteobacteria</taxon>
        <taxon>Hyphomicrobiales</taxon>
        <taxon>Phyllobacteriaceae</taxon>
        <taxon>Mesorhizobium</taxon>
    </lineage>
</organism>